<dbReference type="InterPro" id="IPR011042">
    <property type="entry name" value="6-blade_b-propeller_TolB-like"/>
</dbReference>
<keyword evidence="3" id="KW-0472">Membrane</keyword>
<dbReference type="InterPro" id="IPR001867">
    <property type="entry name" value="OmpR/PhoB-type_DNA-bd"/>
</dbReference>
<evidence type="ECO:0000256" key="2">
    <source>
        <dbReference type="PROSITE-ProRule" id="PRU01091"/>
    </source>
</evidence>
<proteinExistence type="predicted"/>
<accession>A0A2N9LNW3</accession>
<evidence type="ECO:0000313" key="5">
    <source>
        <dbReference type="EMBL" id="SPE24950.1"/>
    </source>
</evidence>
<evidence type="ECO:0000259" key="4">
    <source>
        <dbReference type="PROSITE" id="PS51755"/>
    </source>
</evidence>
<reference evidence="6" key="1">
    <citation type="submission" date="2018-02" db="EMBL/GenBank/DDBJ databases">
        <authorList>
            <person name="Hausmann B."/>
        </authorList>
    </citation>
    <scope>NUCLEOTIDE SEQUENCE [LARGE SCALE GENOMIC DNA]</scope>
    <source>
        <strain evidence="6">Peat soil MAG SbA5</strain>
    </source>
</reference>
<dbReference type="Gene3D" id="1.10.10.10">
    <property type="entry name" value="Winged helix-like DNA-binding domain superfamily/Winged helix DNA-binding domain"/>
    <property type="match status" value="1"/>
</dbReference>
<organism evidence="5 6">
    <name type="scientific">Candidatus Sulfuritelmatomonas gaucii</name>
    <dbReference type="NCBI Taxonomy" id="2043161"/>
    <lineage>
        <taxon>Bacteria</taxon>
        <taxon>Pseudomonadati</taxon>
        <taxon>Acidobacteriota</taxon>
        <taxon>Terriglobia</taxon>
        <taxon>Terriglobales</taxon>
        <taxon>Acidobacteriaceae</taxon>
        <taxon>Candidatus Sulfuritelmatomonas</taxon>
    </lineage>
</organism>
<dbReference type="CDD" id="cd00383">
    <property type="entry name" value="trans_reg_C"/>
    <property type="match status" value="1"/>
</dbReference>
<dbReference type="GO" id="GO:0000160">
    <property type="term" value="P:phosphorelay signal transduction system"/>
    <property type="evidence" value="ECO:0007669"/>
    <property type="project" value="InterPro"/>
</dbReference>
<dbReference type="GO" id="GO:0003677">
    <property type="term" value="F:DNA binding"/>
    <property type="evidence" value="ECO:0007669"/>
    <property type="project" value="UniProtKB-UniRule"/>
</dbReference>
<gene>
    <name evidence="5" type="ORF">SBA5_470071</name>
</gene>
<dbReference type="PANTHER" id="PTHR36842:SF1">
    <property type="entry name" value="PROTEIN TOLB"/>
    <property type="match status" value="1"/>
</dbReference>
<dbReference type="InterPro" id="IPR036388">
    <property type="entry name" value="WH-like_DNA-bd_sf"/>
</dbReference>
<dbReference type="Gene3D" id="2.120.10.30">
    <property type="entry name" value="TolB, C-terminal domain"/>
    <property type="match status" value="3"/>
</dbReference>
<evidence type="ECO:0000313" key="6">
    <source>
        <dbReference type="Proteomes" id="UP000239735"/>
    </source>
</evidence>
<dbReference type="InterPro" id="IPR016032">
    <property type="entry name" value="Sig_transdc_resp-reg_C-effctor"/>
</dbReference>
<evidence type="ECO:0000256" key="3">
    <source>
        <dbReference type="SAM" id="Phobius"/>
    </source>
</evidence>
<keyword evidence="1 2" id="KW-0238">DNA-binding</keyword>
<dbReference type="Proteomes" id="UP000239735">
    <property type="component" value="Unassembled WGS sequence"/>
</dbReference>
<dbReference type="SUPFAM" id="SSF46894">
    <property type="entry name" value="C-terminal effector domain of the bipartite response regulators"/>
    <property type="match status" value="1"/>
</dbReference>
<dbReference type="EMBL" id="OKRB01000105">
    <property type="protein sequence ID" value="SPE24950.1"/>
    <property type="molecule type" value="Genomic_DNA"/>
</dbReference>
<keyword evidence="3" id="KW-1133">Transmembrane helix</keyword>
<keyword evidence="3" id="KW-0812">Transmembrane</keyword>
<name>A0A2N9LNW3_9BACT</name>
<feature type="domain" description="OmpR/PhoB-type" evidence="4">
    <location>
        <begin position="16"/>
        <end position="116"/>
    </location>
</feature>
<dbReference type="SUPFAM" id="SSF82171">
    <property type="entry name" value="DPP6 N-terminal domain-like"/>
    <property type="match status" value="1"/>
</dbReference>
<protein>
    <recommendedName>
        <fullName evidence="4">OmpR/PhoB-type domain-containing protein</fullName>
    </recommendedName>
</protein>
<feature type="transmembrane region" description="Helical" evidence="3">
    <location>
        <begin position="151"/>
        <end position="172"/>
    </location>
</feature>
<dbReference type="AlphaFoldDB" id="A0A2N9LNW3"/>
<dbReference type="Pfam" id="PF00486">
    <property type="entry name" value="Trans_reg_C"/>
    <property type="match status" value="1"/>
</dbReference>
<dbReference type="PROSITE" id="PS51755">
    <property type="entry name" value="OMPR_PHOB"/>
    <property type="match status" value="1"/>
</dbReference>
<dbReference type="GO" id="GO:0006355">
    <property type="term" value="P:regulation of DNA-templated transcription"/>
    <property type="evidence" value="ECO:0007669"/>
    <property type="project" value="InterPro"/>
</dbReference>
<dbReference type="SUPFAM" id="SSF69322">
    <property type="entry name" value="Tricorn protease domain 2"/>
    <property type="match status" value="1"/>
</dbReference>
<feature type="DNA-binding region" description="OmpR/PhoB-type" evidence="2">
    <location>
        <begin position="16"/>
        <end position="116"/>
    </location>
</feature>
<dbReference type="OrthoDB" id="113438at2"/>
<dbReference type="SMART" id="SM00862">
    <property type="entry name" value="Trans_reg_C"/>
    <property type="match status" value="1"/>
</dbReference>
<dbReference type="PANTHER" id="PTHR36842">
    <property type="entry name" value="PROTEIN TOLB HOMOLOG"/>
    <property type="match status" value="1"/>
</dbReference>
<evidence type="ECO:0000256" key="1">
    <source>
        <dbReference type="ARBA" id="ARBA00023125"/>
    </source>
</evidence>
<sequence length="703" mass="76204">MLEIHQNGDSPSHNGFRRVRFGEFEADLRTGEIRKAGSRVKLQDQPFKVLQILLENPGNVVSREELQSRIWPDDSYGDFDHAVNVAVGKLRTALGDSAENPSFVETVPRRGYRFVATVDSPPALPPASASPIAAGPDGEQQSRYRFKSRRLVFVSLIIIVCAALLGAGVWLGRRSARLQPAQIQRLSVMRGTVYSARFAPDGQNVIYAASWEGAPVEIFSKNPSFHGSRSLGLMGTDLLAVSSSGEMAVLQPATPQFMTGMTGTLGEVPLTGGTPRQLAENADWADWSPDGKTLAVVHDVAGKERLEFPLGHVLYETSGWISHVRVSPNGREIAFLDHPILNDDQGGVSVVDLAGKKMLLSTGWESEEGLAWSPSGKEVWFSATRAGLQHQVYAVDLSGHLRLAFRSLGGVTLQDIAPDGQVLMTRDDHRAAIMGEAPGAKKELDLSWQDWSLPVDISRDGKSLLFDEQGEQSGPNYTVAMRDMTGSPPVALGDGMAGDFSPDGKWVAATVSYAQLVLLPTGAGTIRRINRGDIQQYEEGIHWLPDGKQILFTGNYTGRAAQCFVQSIDGGSPRAVTPEGINACQISPDGKLIAASDMKKSGAQLYPMDSGTPRAIPGLLAGETVQWTSDPNVLYVYQHGKSSIRAFRINILTGQRKFFKEIAVPEGPGVCEMTHVLFTLDGSAYAYGYTRLLSDLYLVTGLR</sequence>